<evidence type="ECO:0000256" key="1">
    <source>
        <dbReference type="SAM" id="Phobius"/>
    </source>
</evidence>
<accession>A0A5Q2VJY6</accession>
<keyword evidence="1" id="KW-1133">Transmembrane helix</keyword>
<sequence length="344" mass="37639">MNSFLGFNGERLDPVTGATHLGNGYRAYNPVLMRFTCPDSWSPFGEGGINPYVYCEGDPINRADSSGHMSILGVMLTLGAAIALVVGITSFVAPMLMAGSIAAGLATMTPLSVIGGAIGIGINTYTIAKIGITDKNPLLPEEWKTADIMNLTGAALGLVMSLTSVRSLFTLGRQMSKLGPGLVKEGYRYEKEVRKAMGLTYWKRNETKSLGVRLWGRNRNYHNLAGHKGTERIHGGVIPKYSKELRQAVPLSGKHETLLNRKYFEHAKFSKAKEFSQSMESRHMDNIGYSSEFTHSVKYNTDEMIEMGFIRNNSGVNNNLFRQAAFFDDVSPAGSSSWGGETMV</sequence>
<gene>
    <name evidence="2" type="ORF">GHV41_14980</name>
</gene>
<dbReference type="AlphaFoldDB" id="A0A5Q2VJY6"/>
<dbReference type="Proteomes" id="UP000381260">
    <property type="component" value="Chromosome"/>
</dbReference>
<feature type="transmembrane region" description="Helical" evidence="1">
    <location>
        <begin position="71"/>
        <end position="93"/>
    </location>
</feature>
<evidence type="ECO:0000313" key="3">
    <source>
        <dbReference type="Proteomes" id="UP000381260"/>
    </source>
</evidence>
<reference evidence="2 3" key="1">
    <citation type="submission" date="2019-11" db="EMBL/GenBank/DDBJ databases">
        <title>The Phosphoenolpyruvate Phosphotransferase System Regulates Serratia proteamaculans 336X Biofilm Formation and Wheat Roots colonization.</title>
        <authorList>
            <person name="Liu F."/>
        </authorList>
    </citation>
    <scope>NUCLEOTIDE SEQUENCE [LARGE SCALE GENOMIC DNA]</scope>
    <source>
        <strain evidence="2 3">336X</strain>
    </source>
</reference>
<evidence type="ECO:0008006" key="4">
    <source>
        <dbReference type="Google" id="ProtNLM"/>
    </source>
</evidence>
<keyword evidence="1" id="KW-0472">Membrane</keyword>
<name>A0A5Q2VJY6_SERPR</name>
<dbReference type="InterPro" id="IPR022385">
    <property type="entry name" value="Rhs_assc_core"/>
</dbReference>
<dbReference type="SUPFAM" id="SSF56399">
    <property type="entry name" value="ADP-ribosylation"/>
    <property type="match status" value="1"/>
</dbReference>
<proteinExistence type="predicted"/>
<feature type="transmembrane region" description="Helical" evidence="1">
    <location>
        <begin position="105"/>
        <end position="128"/>
    </location>
</feature>
<evidence type="ECO:0000313" key="2">
    <source>
        <dbReference type="EMBL" id="QGH64350.1"/>
    </source>
</evidence>
<keyword evidence="1" id="KW-0812">Transmembrane</keyword>
<dbReference type="EMBL" id="CP045913">
    <property type="protein sequence ID" value="QGH64350.1"/>
    <property type="molecule type" value="Genomic_DNA"/>
</dbReference>
<organism evidence="2 3">
    <name type="scientific">Serratia proteamaculans</name>
    <dbReference type="NCBI Taxonomy" id="28151"/>
    <lineage>
        <taxon>Bacteria</taxon>
        <taxon>Pseudomonadati</taxon>
        <taxon>Pseudomonadota</taxon>
        <taxon>Gammaproteobacteria</taxon>
        <taxon>Enterobacterales</taxon>
        <taxon>Yersiniaceae</taxon>
        <taxon>Serratia</taxon>
    </lineage>
</organism>
<dbReference type="NCBIfam" id="TIGR03696">
    <property type="entry name" value="Rhs_assc_core"/>
    <property type="match status" value="1"/>
</dbReference>
<protein>
    <recommendedName>
        <fullName evidence="4">RHS repeat-associated core domain-containing protein</fullName>
    </recommendedName>
</protein>
<dbReference type="Gene3D" id="2.180.10.10">
    <property type="entry name" value="RHS repeat-associated core"/>
    <property type="match status" value="1"/>
</dbReference>